<feature type="transmembrane region" description="Helical" evidence="6">
    <location>
        <begin position="51"/>
        <end position="71"/>
    </location>
</feature>
<dbReference type="RefSeq" id="WP_211870336.1">
    <property type="nucleotide sequence ID" value="NZ_JAAEDI010000020.1"/>
</dbReference>
<keyword evidence="3 6" id="KW-0812">Transmembrane</keyword>
<name>A0ABS5EKW4_9PROT</name>
<dbReference type="InterPro" id="IPR051204">
    <property type="entry name" value="ABC_transp_perm/SBD"/>
</dbReference>
<feature type="transmembrane region" description="Helical" evidence="6">
    <location>
        <begin position="174"/>
        <end position="203"/>
    </location>
</feature>
<dbReference type="Gene3D" id="1.10.3720.10">
    <property type="entry name" value="MetI-like"/>
    <property type="match status" value="1"/>
</dbReference>
<evidence type="ECO:0000256" key="6">
    <source>
        <dbReference type="RuleBase" id="RU363032"/>
    </source>
</evidence>
<evidence type="ECO:0000256" key="3">
    <source>
        <dbReference type="ARBA" id="ARBA00022692"/>
    </source>
</evidence>
<sequence length="256" mass="25237">MRLAALLPVLLFAAALAVLPLTAPVFAALFPDVAEPLYRRESFLSLTLSHGGLVLVSLLPAAAIGIGLGIAATRPGAREVREVADGLVGFAQAVPPVAVIAIAVPAVGFGAAPALLALVCYATLPVLRATTAALATVPPDVLDAARGAGMTPRQVLVQVELPLAAPPILAGLRVAAVLAVATAAVGAVAGATCLGTPIIAGLVNGNPAWVVQGAVLTGLMAFAVDGLLAALAPRDQAGPVSIGSAASRPHSSRLPS</sequence>
<dbReference type="InterPro" id="IPR000515">
    <property type="entry name" value="MetI-like"/>
</dbReference>
<evidence type="ECO:0000313" key="9">
    <source>
        <dbReference type="Proteomes" id="UP000698752"/>
    </source>
</evidence>
<feature type="transmembrane region" description="Helical" evidence="6">
    <location>
        <begin position="209"/>
        <end position="232"/>
    </location>
</feature>
<evidence type="ECO:0000256" key="1">
    <source>
        <dbReference type="ARBA" id="ARBA00004651"/>
    </source>
</evidence>
<dbReference type="CDD" id="cd06261">
    <property type="entry name" value="TM_PBP2"/>
    <property type="match status" value="1"/>
</dbReference>
<dbReference type="Pfam" id="PF00528">
    <property type="entry name" value="BPD_transp_1"/>
    <property type="match status" value="1"/>
</dbReference>
<keyword evidence="9" id="KW-1185">Reference proteome</keyword>
<keyword evidence="2 6" id="KW-0813">Transport</keyword>
<proteinExistence type="inferred from homology"/>
<accession>A0ABS5EKW4</accession>
<organism evidence="8 9">
    <name type="scientific">Neoroseomonas terrae</name>
    <dbReference type="NCBI Taxonomy" id="424799"/>
    <lineage>
        <taxon>Bacteria</taxon>
        <taxon>Pseudomonadati</taxon>
        <taxon>Pseudomonadota</taxon>
        <taxon>Alphaproteobacteria</taxon>
        <taxon>Acetobacterales</taxon>
        <taxon>Acetobacteraceae</taxon>
        <taxon>Neoroseomonas</taxon>
    </lineage>
</organism>
<comment type="subcellular location">
    <subcellularLocation>
        <location evidence="1 6">Cell membrane</location>
        <topology evidence="1 6">Multi-pass membrane protein</topology>
    </subcellularLocation>
</comment>
<evidence type="ECO:0000313" key="8">
    <source>
        <dbReference type="EMBL" id="MBR0651666.1"/>
    </source>
</evidence>
<dbReference type="EMBL" id="JAAEDI010000020">
    <property type="protein sequence ID" value="MBR0651666.1"/>
    <property type="molecule type" value="Genomic_DNA"/>
</dbReference>
<evidence type="ECO:0000256" key="4">
    <source>
        <dbReference type="ARBA" id="ARBA00022989"/>
    </source>
</evidence>
<dbReference type="PANTHER" id="PTHR30177">
    <property type="entry name" value="GLYCINE BETAINE/L-PROLINE TRANSPORT SYSTEM PERMEASE PROTEIN PROW"/>
    <property type="match status" value="1"/>
</dbReference>
<dbReference type="PANTHER" id="PTHR30177:SF32">
    <property type="entry name" value="GLYCINE BETAINE UPTAKE SYSTEM PERMEASE PROTEIN YEHW"/>
    <property type="match status" value="1"/>
</dbReference>
<dbReference type="Proteomes" id="UP000698752">
    <property type="component" value="Unassembled WGS sequence"/>
</dbReference>
<protein>
    <submittedName>
        <fullName evidence="8">ABC transporter permease</fullName>
    </submittedName>
</protein>
<reference evidence="9" key="1">
    <citation type="journal article" date="2021" name="Syst. Appl. Microbiol.">
        <title>Roseomonas hellenica sp. nov., isolated from roots of wild-growing Alkanna tinctoria.</title>
        <authorList>
            <person name="Rat A."/>
            <person name="Naranjo H.D."/>
            <person name="Lebbe L."/>
            <person name="Cnockaert M."/>
            <person name="Krigas N."/>
            <person name="Grigoriadou K."/>
            <person name="Maloupa E."/>
            <person name="Willems A."/>
        </authorList>
    </citation>
    <scope>NUCLEOTIDE SEQUENCE [LARGE SCALE GENOMIC DNA]</scope>
    <source>
        <strain evidence="9">LMG 31159</strain>
    </source>
</reference>
<dbReference type="InterPro" id="IPR035906">
    <property type="entry name" value="MetI-like_sf"/>
</dbReference>
<evidence type="ECO:0000256" key="2">
    <source>
        <dbReference type="ARBA" id="ARBA00022448"/>
    </source>
</evidence>
<dbReference type="SUPFAM" id="SSF161098">
    <property type="entry name" value="MetI-like"/>
    <property type="match status" value="1"/>
</dbReference>
<feature type="domain" description="ABC transmembrane type-1" evidence="7">
    <location>
        <begin position="47"/>
        <end position="228"/>
    </location>
</feature>
<evidence type="ECO:0000256" key="5">
    <source>
        <dbReference type="ARBA" id="ARBA00023136"/>
    </source>
</evidence>
<dbReference type="PROSITE" id="PS50928">
    <property type="entry name" value="ABC_TM1"/>
    <property type="match status" value="1"/>
</dbReference>
<comment type="caution">
    <text evidence="8">The sequence shown here is derived from an EMBL/GenBank/DDBJ whole genome shotgun (WGS) entry which is preliminary data.</text>
</comment>
<keyword evidence="5 6" id="KW-0472">Membrane</keyword>
<evidence type="ECO:0000259" key="7">
    <source>
        <dbReference type="PROSITE" id="PS50928"/>
    </source>
</evidence>
<gene>
    <name evidence="8" type="ORF">GXW78_18500</name>
</gene>
<keyword evidence="4 6" id="KW-1133">Transmembrane helix</keyword>
<comment type="similarity">
    <text evidence="6">Belongs to the binding-protein-dependent transport system permease family.</text>
</comment>